<dbReference type="InterPro" id="IPR020945">
    <property type="entry name" value="DMSO/NO3_reduct_chaperone"/>
</dbReference>
<dbReference type="PANTHER" id="PTHR34227:SF13">
    <property type="entry name" value="TAT PROOFREADING CHAPERONE DMSD-RELATED"/>
    <property type="match status" value="1"/>
</dbReference>
<accession>A0AAD2VT08</accession>
<organism evidence="2">
    <name type="scientific">Providencia rettgeri</name>
    <dbReference type="NCBI Taxonomy" id="587"/>
    <lineage>
        <taxon>Bacteria</taxon>
        <taxon>Pseudomonadati</taxon>
        <taxon>Pseudomonadota</taxon>
        <taxon>Gammaproteobacteria</taxon>
        <taxon>Enterobacterales</taxon>
        <taxon>Morganellaceae</taxon>
        <taxon>Providencia</taxon>
    </lineage>
</organism>
<dbReference type="Pfam" id="PF02613">
    <property type="entry name" value="Nitrate_red_del"/>
    <property type="match status" value="1"/>
</dbReference>
<dbReference type="EMBL" id="ABEXCJ050000003">
    <property type="protein sequence ID" value="EMR4589760.1"/>
    <property type="molecule type" value="Genomic_DNA"/>
</dbReference>
<keyword evidence="1" id="KW-0143">Chaperone</keyword>
<dbReference type="Gene3D" id="1.10.3480.10">
    <property type="entry name" value="TorD-like"/>
    <property type="match status" value="1"/>
</dbReference>
<dbReference type="PIRSF" id="PIRSF004690">
    <property type="entry name" value="DmsD"/>
    <property type="match status" value="1"/>
</dbReference>
<dbReference type="SUPFAM" id="SSF89155">
    <property type="entry name" value="TorD-like"/>
    <property type="match status" value="1"/>
</dbReference>
<dbReference type="PANTHER" id="PTHR34227">
    <property type="entry name" value="CHAPERONE PROTEIN YCDY"/>
    <property type="match status" value="1"/>
</dbReference>
<dbReference type="EMBL" id="ABEXCJ040000003">
    <property type="protein sequence ID" value="ELR5217573.1"/>
    <property type="molecule type" value="Genomic_DNA"/>
</dbReference>
<evidence type="ECO:0000313" key="2">
    <source>
        <dbReference type="EMBL" id="ELR5217573.1"/>
    </source>
</evidence>
<gene>
    <name evidence="3" type="ORF">M0K77_002075</name>
    <name evidence="2" type="ORF">M0K77_RS10375</name>
</gene>
<dbReference type="InterPro" id="IPR050289">
    <property type="entry name" value="TorD/DmsD_chaperones"/>
</dbReference>
<proteinExistence type="predicted"/>
<reference evidence="2" key="1">
    <citation type="submission" date="2023-10" db="EMBL/GenBank/DDBJ databases">
        <authorList>
            <consortium name="Clinical and Environmental Microbiology Branch: Whole genome sequencing antimicrobial resistance pathogens in the healthcare setting"/>
        </authorList>
    </citation>
    <scope>NUCLEOTIDE SEQUENCE</scope>
    <source>
        <strain evidence="2">2020QW-00022</strain>
    </source>
</reference>
<evidence type="ECO:0000313" key="3">
    <source>
        <dbReference type="EMBL" id="EMR4589760.1"/>
    </source>
</evidence>
<dbReference type="InterPro" id="IPR026269">
    <property type="entry name" value="DmsD-type"/>
</dbReference>
<comment type="caution">
    <text evidence="2">The sequence shown here is derived from an EMBL/GenBank/DDBJ whole genome shotgun (WGS) entry which is preliminary data.</text>
</comment>
<evidence type="ECO:0000256" key="1">
    <source>
        <dbReference type="ARBA" id="ARBA00023186"/>
    </source>
</evidence>
<dbReference type="AlphaFoldDB" id="A0AAD2VT08"/>
<dbReference type="InterPro" id="IPR036411">
    <property type="entry name" value="TorD-like_sf"/>
</dbReference>
<name>A0AAD2VT08_PRORE</name>
<protein>
    <submittedName>
        <fullName evidence="2">Molecular chaperone</fullName>
    </submittedName>
</protein>
<sequence>MIDTTMIRILGAFFYYPPQSDTLRNVYPVLSEIPQLHTWENPEQIQALCTALSQTQPDDISYDYSILFEGQGSMPAPPWGSVYQEHDNSVMGESTAAYRHFLQTKGLVTDTGLREPEDQFGLMMMAVSALAEQEDDSAIITLFEQHLLPWAYRYLELVQESKTETAFYPNLAQITEIYLKSLQLELALSPIHVELFR</sequence>